<dbReference type="RefSeq" id="WP_096432208.1">
    <property type="nucleotide sequence ID" value="NZ_AP018042.1"/>
</dbReference>
<organism evidence="6 7">
    <name type="scientific">Labilibaculum antarcticum</name>
    <dbReference type="NCBI Taxonomy" id="1717717"/>
    <lineage>
        <taxon>Bacteria</taxon>
        <taxon>Pseudomonadati</taxon>
        <taxon>Bacteroidota</taxon>
        <taxon>Bacteroidia</taxon>
        <taxon>Marinilabiliales</taxon>
        <taxon>Marinifilaceae</taxon>
        <taxon>Labilibaculum</taxon>
    </lineage>
</organism>
<evidence type="ECO:0000313" key="6">
    <source>
        <dbReference type="EMBL" id="BAX82149.1"/>
    </source>
</evidence>
<dbReference type="InterPro" id="IPR012255">
    <property type="entry name" value="ETF_b"/>
</dbReference>
<dbReference type="OrthoDB" id="9804960at2"/>
<dbReference type="PANTHER" id="PTHR21294:SF8">
    <property type="entry name" value="ELECTRON TRANSFER FLAVOPROTEIN SUBUNIT BETA"/>
    <property type="match status" value="1"/>
</dbReference>
<dbReference type="EMBL" id="AP018042">
    <property type="protein sequence ID" value="BAX82149.1"/>
    <property type="molecule type" value="Genomic_DNA"/>
</dbReference>
<dbReference type="AlphaFoldDB" id="A0A1Y1CNX3"/>
<dbReference type="InterPro" id="IPR014729">
    <property type="entry name" value="Rossmann-like_a/b/a_fold"/>
</dbReference>
<keyword evidence="7" id="KW-1185">Reference proteome</keyword>
<sequence length="249" mass="27240">MKILVCISNVPDTTTKVKFKEDNTLFDDSGVQWIINPWDELALTRALELKEDAGNSVDEVCVIHVGGTQTDATLRKALAIGADKAIRIDGYPADAYYVAGQIAAYLKENPFDIVFSGIESSDYNGSSVGAMIAEFMDYSGVSSVSQVNIDKDELILYRAIPGGKQKIKTEVPLVAVVQKGIATEPRIPSMRGIMMARKKPLEVKAAVEMEILTKSVKFDLPETKGACKMIDSEHVEQLVELLKNEAKVL</sequence>
<feature type="domain" description="Electron transfer flavoprotein alpha/beta-subunit N-terminal" evidence="5">
    <location>
        <begin position="23"/>
        <end position="213"/>
    </location>
</feature>
<evidence type="ECO:0000256" key="1">
    <source>
        <dbReference type="ARBA" id="ARBA00007557"/>
    </source>
</evidence>
<dbReference type="SMART" id="SM00893">
    <property type="entry name" value="ETF"/>
    <property type="match status" value="1"/>
</dbReference>
<reference evidence="7" key="2">
    <citation type="journal article" date="2020" name="Antonie Van Leeuwenhoek">
        <title>Labilibaculum antarcticum sp. nov., a novel facultative anaerobic, psychrotorelant bacterium isolated from marine sediment of Antarctica.</title>
        <authorList>
            <person name="Watanabe M."/>
            <person name="Kojima H."/>
            <person name="Fukui M."/>
        </authorList>
    </citation>
    <scope>NUCLEOTIDE SEQUENCE [LARGE SCALE GENOMIC DNA]</scope>
    <source>
        <strain evidence="7">SPP2</strain>
    </source>
</reference>
<keyword evidence="3" id="KW-0813">Transport</keyword>
<name>A0A1Y1CNX3_9BACT</name>
<reference evidence="6 7" key="1">
    <citation type="journal article" date="2018" name="Mar. Genomics">
        <title>Complete genome sequence of Marinifilaceae bacterium strain SPP2, isolated from the Antarctic marine sediment.</title>
        <authorList>
            <person name="Watanabe M."/>
            <person name="Kojima H."/>
            <person name="Fukui M."/>
        </authorList>
    </citation>
    <scope>NUCLEOTIDE SEQUENCE [LARGE SCALE GENOMIC DNA]</scope>
    <source>
        <strain evidence="6 7">SPP2</strain>
    </source>
</reference>
<dbReference type="InterPro" id="IPR014730">
    <property type="entry name" value="ETF_a/b_N"/>
</dbReference>
<evidence type="ECO:0000256" key="3">
    <source>
        <dbReference type="ARBA" id="ARBA00022448"/>
    </source>
</evidence>
<evidence type="ECO:0000313" key="7">
    <source>
        <dbReference type="Proteomes" id="UP000218267"/>
    </source>
</evidence>
<accession>A0A1Y1CNX3</accession>
<protein>
    <recommendedName>
        <fullName evidence="2">Electron transfer flavoprotein subunit beta</fullName>
    </recommendedName>
</protein>
<dbReference type="PIRSF" id="PIRSF000090">
    <property type="entry name" value="Beta-ETF"/>
    <property type="match status" value="1"/>
</dbReference>
<dbReference type="Gene3D" id="3.40.50.620">
    <property type="entry name" value="HUPs"/>
    <property type="match status" value="1"/>
</dbReference>
<comment type="similarity">
    <text evidence="1">Belongs to the ETF beta-subunit/FixA family.</text>
</comment>
<gene>
    <name evidence="6" type="ORF">ALGA_3857</name>
</gene>
<dbReference type="GO" id="GO:0009055">
    <property type="term" value="F:electron transfer activity"/>
    <property type="evidence" value="ECO:0007669"/>
    <property type="project" value="InterPro"/>
</dbReference>
<keyword evidence="4" id="KW-0249">Electron transport</keyword>
<dbReference type="Proteomes" id="UP000218267">
    <property type="component" value="Chromosome"/>
</dbReference>
<dbReference type="Pfam" id="PF01012">
    <property type="entry name" value="ETF"/>
    <property type="match status" value="1"/>
</dbReference>
<evidence type="ECO:0000259" key="5">
    <source>
        <dbReference type="SMART" id="SM00893"/>
    </source>
</evidence>
<evidence type="ECO:0000256" key="2">
    <source>
        <dbReference type="ARBA" id="ARBA00016797"/>
    </source>
</evidence>
<dbReference type="CDD" id="cd01714">
    <property type="entry name" value="ETF_beta"/>
    <property type="match status" value="1"/>
</dbReference>
<dbReference type="PANTHER" id="PTHR21294">
    <property type="entry name" value="ELECTRON TRANSFER FLAVOPROTEIN BETA-SUBUNIT"/>
    <property type="match status" value="1"/>
</dbReference>
<evidence type="ECO:0000256" key="4">
    <source>
        <dbReference type="ARBA" id="ARBA00022982"/>
    </source>
</evidence>
<dbReference type="InterPro" id="IPR033948">
    <property type="entry name" value="ETF_beta_N"/>
</dbReference>
<dbReference type="KEGG" id="mbas:ALGA_3857"/>
<proteinExistence type="inferred from homology"/>
<dbReference type="SUPFAM" id="SSF52402">
    <property type="entry name" value="Adenine nucleotide alpha hydrolases-like"/>
    <property type="match status" value="1"/>
</dbReference>